<comment type="pathway">
    <text evidence="1">Cell wall biogenesis; cell wall polysaccharide biosynthesis.</text>
</comment>
<dbReference type="InterPro" id="IPR029044">
    <property type="entry name" value="Nucleotide-diphossugar_trans"/>
</dbReference>
<reference evidence="7 8" key="1">
    <citation type="submission" date="2017-06" db="EMBL/GenBank/DDBJ databases">
        <authorList>
            <person name="Kim H.J."/>
            <person name="Triplett B.A."/>
        </authorList>
    </citation>
    <scope>NUCLEOTIDE SEQUENCE [LARGE SCALE GENOMIC DNA]</scope>
    <source>
        <strain evidence="7 8">DSM 22179</strain>
    </source>
</reference>
<dbReference type="RefSeq" id="WP_143469511.1">
    <property type="nucleotide sequence ID" value="NZ_FYEZ01000001.1"/>
</dbReference>
<evidence type="ECO:0000259" key="6">
    <source>
        <dbReference type="Pfam" id="PF02709"/>
    </source>
</evidence>
<dbReference type="OrthoDB" id="4120491at2"/>
<dbReference type="Gene3D" id="3.90.550.10">
    <property type="entry name" value="Spore Coat Polysaccharide Biosynthesis Protein SpsA, Chain A"/>
    <property type="match status" value="1"/>
</dbReference>
<dbReference type="PANTHER" id="PTHR43179">
    <property type="entry name" value="RHAMNOSYLTRANSFERASE WBBL"/>
    <property type="match status" value="1"/>
</dbReference>
<dbReference type="AlphaFoldDB" id="A0A212THU5"/>
<keyword evidence="4 7" id="KW-0808">Transferase</keyword>
<feature type="domain" description="Glycosyltransferase 2-like" evidence="5">
    <location>
        <begin position="54"/>
        <end position="133"/>
    </location>
</feature>
<dbReference type="Pfam" id="PF00535">
    <property type="entry name" value="Glycos_transf_2"/>
    <property type="match status" value="1"/>
</dbReference>
<gene>
    <name evidence="7" type="ORF">SAMN05445756_1319</name>
</gene>
<comment type="similarity">
    <text evidence="2">Belongs to the glycosyltransferase 2 family.</text>
</comment>
<protein>
    <submittedName>
        <fullName evidence="7">Glycosyltransferase like family 2</fullName>
    </submittedName>
</protein>
<evidence type="ECO:0000256" key="3">
    <source>
        <dbReference type="ARBA" id="ARBA00022676"/>
    </source>
</evidence>
<evidence type="ECO:0000256" key="1">
    <source>
        <dbReference type="ARBA" id="ARBA00004776"/>
    </source>
</evidence>
<dbReference type="Pfam" id="PF02709">
    <property type="entry name" value="Glyco_transf_7C"/>
    <property type="match status" value="1"/>
</dbReference>
<dbReference type="EMBL" id="FYEZ01000001">
    <property type="protein sequence ID" value="SNC65401.1"/>
    <property type="molecule type" value="Genomic_DNA"/>
</dbReference>
<dbReference type="GO" id="GO:0016757">
    <property type="term" value="F:glycosyltransferase activity"/>
    <property type="evidence" value="ECO:0007669"/>
    <property type="project" value="UniProtKB-KW"/>
</dbReference>
<evidence type="ECO:0000256" key="4">
    <source>
        <dbReference type="ARBA" id="ARBA00022679"/>
    </source>
</evidence>
<proteinExistence type="inferred from homology"/>
<accession>A0A212THU5</accession>
<keyword evidence="8" id="KW-1185">Reference proteome</keyword>
<dbReference type="PANTHER" id="PTHR43179:SF12">
    <property type="entry name" value="GALACTOFURANOSYLTRANSFERASE GLFT2"/>
    <property type="match status" value="1"/>
</dbReference>
<dbReference type="InterPro" id="IPR027791">
    <property type="entry name" value="Galactosyl_T_C"/>
</dbReference>
<feature type="domain" description="Galactosyltransferase C-terminal" evidence="6">
    <location>
        <begin position="213"/>
        <end position="259"/>
    </location>
</feature>
<organism evidence="7 8">
    <name type="scientific">Kytococcus aerolatus</name>
    <dbReference type="NCBI Taxonomy" id="592308"/>
    <lineage>
        <taxon>Bacteria</taxon>
        <taxon>Bacillati</taxon>
        <taxon>Actinomycetota</taxon>
        <taxon>Actinomycetes</taxon>
        <taxon>Micrococcales</taxon>
        <taxon>Kytococcaceae</taxon>
        <taxon>Kytococcus</taxon>
    </lineage>
</organism>
<evidence type="ECO:0000313" key="8">
    <source>
        <dbReference type="Proteomes" id="UP000198122"/>
    </source>
</evidence>
<dbReference type="Proteomes" id="UP000198122">
    <property type="component" value="Unassembled WGS sequence"/>
</dbReference>
<evidence type="ECO:0000256" key="2">
    <source>
        <dbReference type="ARBA" id="ARBA00006739"/>
    </source>
</evidence>
<evidence type="ECO:0000259" key="5">
    <source>
        <dbReference type="Pfam" id="PF00535"/>
    </source>
</evidence>
<name>A0A212THU5_9MICO</name>
<dbReference type="InterPro" id="IPR001173">
    <property type="entry name" value="Glyco_trans_2-like"/>
</dbReference>
<evidence type="ECO:0000313" key="7">
    <source>
        <dbReference type="EMBL" id="SNC65401.1"/>
    </source>
</evidence>
<dbReference type="SUPFAM" id="SSF53448">
    <property type="entry name" value="Nucleotide-diphospho-sugar transferases"/>
    <property type="match status" value="1"/>
</dbReference>
<keyword evidence="3" id="KW-0328">Glycosyltransferase</keyword>
<dbReference type="CDD" id="cd00761">
    <property type="entry name" value="Glyco_tranf_GTA_type"/>
    <property type="match status" value="1"/>
</dbReference>
<sequence length="476" mass="50536">MRVSVLVPHFARRPEDSRLDRIVAALDVAVTHPGRAAMLEEAGLVALGLAPLGPDDVELVVGDDGSPEAPALPDRTPAGIATRVLTQEDQGFRAAAARHLAASAATGEVLVMLDADMLPVPGTLEQLEAAARGLDAVDRRDAGQAEGSAAPTLAVGRRLHHDPTGWSAGDLAAWLRGERPGPEELPAPQWLADGYRHTDDLRAADDASFRYVISAVCALPAELYRRVGGFDTGFVGYGGEDWELAQRCWLAGAELRHVPDAVAWHDGPEIAGRAEDLAAVKNAETAHLSTRLTHPLVRGRGPVRAIPDVVVEADLAGWTLGQALVVLGEWLRGADVGLWCRNTDDAVLAAFAEDPRVRSGEPSAEVTARCRWRVRLTAPAHLTDDAHRTDDAHLTNPLLDALLPRLTGPRGVPTAEPLAADPEARIATEPDAALPLIAHARWLALAGDAAWAPLPTELTTHVPADVVAEHTRGRLA</sequence>